<evidence type="ECO:0008006" key="4">
    <source>
        <dbReference type="Google" id="ProtNLM"/>
    </source>
</evidence>
<dbReference type="EMBL" id="BARW01029613">
    <property type="protein sequence ID" value="GAJ11394.1"/>
    <property type="molecule type" value="Genomic_DNA"/>
</dbReference>
<dbReference type="InterPro" id="IPR002347">
    <property type="entry name" value="SDR_fam"/>
</dbReference>
<evidence type="ECO:0000256" key="1">
    <source>
        <dbReference type="ARBA" id="ARBA00006484"/>
    </source>
</evidence>
<sequence>IVSNAVKKVGKISGFVHSAGIEITLPLRSMTPSYYEDMFAINVISGLELARIISKKKYLDKNGASFVFISSVMGILGQLGKIGYCSSKGSLISGVKAMALELAFKKIRVNCILPGVVETEMSNEMFQKLSEESKENIVDMHPLGLGKPEEISYACVYLLSDSARWVTGTNLIIDGGYSAG</sequence>
<comment type="similarity">
    <text evidence="1">Belongs to the short-chain dehydrogenases/reductases (SDR) family.</text>
</comment>
<evidence type="ECO:0000256" key="2">
    <source>
        <dbReference type="ARBA" id="ARBA00023002"/>
    </source>
</evidence>
<gene>
    <name evidence="3" type="ORF">S12H4_47545</name>
</gene>
<name>X1U1J4_9ZZZZ</name>
<keyword evidence="2" id="KW-0560">Oxidoreductase</keyword>
<dbReference type="Gene3D" id="3.40.50.720">
    <property type="entry name" value="NAD(P)-binding Rossmann-like Domain"/>
    <property type="match status" value="1"/>
</dbReference>
<accession>X1U1J4</accession>
<dbReference type="InterPro" id="IPR051122">
    <property type="entry name" value="SDR_DHRS6-like"/>
</dbReference>
<comment type="caution">
    <text evidence="3">The sequence shown here is derived from an EMBL/GenBank/DDBJ whole genome shotgun (WGS) entry which is preliminary data.</text>
</comment>
<dbReference type="AlphaFoldDB" id="X1U1J4"/>
<dbReference type="PRINTS" id="PR00081">
    <property type="entry name" value="GDHRDH"/>
</dbReference>
<evidence type="ECO:0000313" key="3">
    <source>
        <dbReference type="EMBL" id="GAJ11394.1"/>
    </source>
</evidence>
<organism evidence="3">
    <name type="scientific">marine sediment metagenome</name>
    <dbReference type="NCBI Taxonomy" id="412755"/>
    <lineage>
        <taxon>unclassified sequences</taxon>
        <taxon>metagenomes</taxon>
        <taxon>ecological metagenomes</taxon>
    </lineage>
</organism>
<dbReference type="PANTHER" id="PTHR43477">
    <property type="entry name" value="DIHYDROANTICAPSIN 7-DEHYDROGENASE"/>
    <property type="match status" value="1"/>
</dbReference>
<proteinExistence type="inferred from homology"/>
<dbReference type="SUPFAM" id="SSF51735">
    <property type="entry name" value="NAD(P)-binding Rossmann-fold domains"/>
    <property type="match status" value="1"/>
</dbReference>
<dbReference type="PANTHER" id="PTHR43477:SF1">
    <property type="entry name" value="DIHYDROANTICAPSIN 7-DEHYDROGENASE"/>
    <property type="match status" value="1"/>
</dbReference>
<dbReference type="InterPro" id="IPR036291">
    <property type="entry name" value="NAD(P)-bd_dom_sf"/>
</dbReference>
<dbReference type="Pfam" id="PF13561">
    <property type="entry name" value="adh_short_C2"/>
    <property type="match status" value="1"/>
</dbReference>
<dbReference type="CDD" id="cd05233">
    <property type="entry name" value="SDR_c"/>
    <property type="match status" value="1"/>
</dbReference>
<dbReference type="GO" id="GO:0016491">
    <property type="term" value="F:oxidoreductase activity"/>
    <property type="evidence" value="ECO:0007669"/>
    <property type="project" value="UniProtKB-KW"/>
</dbReference>
<protein>
    <recommendedName>
        <fullName evidence="4">SDR family oxidoreductase</fullName>
    </recommendedName>
</protein>
<reference evidence="3" key="1">
    <citation type="journal article" date="2014" name="Front. Microbiol.">
        <title>High frequency of phylogenetically diverse reductive dehalogenase-homologous genes in deep subseafloor sedimentary metagenomes.</title>
        <authorList>
            <person name="Kawai M."/>
            <person name="Futagami T."/>
            <person name="Toyoda A."/>
            <person name="Takaki Y."/>
            <person name="Nishi S."/>
            <person name="Hori S."/>
            <person name="Arai W."/>
            <person name="Tsubouchi T."/>
            <person name="Morono Y."/>
            <person name="Uchiyama I."/>
            <person name="Ito T."/>
            <person name="Fujiyama A."/>
            <person name="Inagaki F."/>
            <person name="Takami H."/>
        </authorList>
    </citation>
    <scope>NUCLEOTIDE SEQUENCE</scope>
    <source>
        <strain evidence="3">Expedition CK06-06</strain>
    </source>
</reference>
<feature type="non-terminal residue" evidence="3">
    <location>
        <position position="1"/>
    </location>
</feature>